<evidence type="ECO:0000313" key="1">
    <source>
        <dbReference type="EMBL" id="OJD15791.1"/>
    </source>
</evidence>
<reference evidence="1 2" key="1">
    <citation type="submission" date="2015-07" db="EMBL/GenBank/DDBJ databases">
        <title>Emmonsia species relationships and genome sequence.</title>
        <authorList>
            <consortium name="The Broad Institute Genomics Platform"/>
            <person name="Cuomo C.A."/>
            <person name="Munoz J.F."/>
            <person name="Imamovic A."/>
            <person name="Priest M.E."/>
            <person name="Young S."/>
            <person name="Clay O.K."/>
            <person name="McEwen J.G."/>
        </authorList>
    </citation>
    <scope>NUCLEOTIDE SEQUENCE [LARGE SCALE GENOMIC DNA]</scope>
    <source>
        <strain evidence="1 2">UAMH 9510</strain>
    </source>
</reference>
<dbReference type="EMBL" id="LGRN01000137">
    <property type="protein sequence ID" value="OJD15791.1"/>
    <property type="molecule type" value="Genomic_DNA"/>
</dbReference>
<evidence type="ECO:0000313" key="2">
    <source>
        <dbReference type="Proteomes" id="UP000182235"/>
    </source>
</evidence>
<dbReference type="VEuPathDB" id="FungiDB:AJ78_03971"/>
<protein>
    <submittedName>
        <fullName evidence="1">Uncharacterized protein</fullName>
    </submittedName>
</protein>
<organism evidence="1 2">
    <name type="scientific">Emergomyces pasteurianus Ep9510</name>
    <dbReference type="NCBI Taxonomy" id="1447872"/>
    <lineage>
        <taxon>Eukaryota</taxon>
        <taxon>Fungi</taxon>
        <taxon>Dikarya</taxon>
        <taxon>Ascomycota</taxon>
        <taxon>Pezizomycotina</taxon>
        <taxon>Eurotiomycetes</taxon>
        <taxon>Eurotiomycetidae</taxon>
        <taxon>Onygenales</taxon>
        <taxon>Ajellomycetaceae</taxon>
        <taxon>Emergomyces</taxon>
    </lineage>
</organism>
<name>A0A1J9QI10_9EURO</name>
<dbReference type="Proteomes" id="UP000182235">
    <property type="component" value="Unassembled WGS sequence"/>
</dbReference>
<proteinExistence type="predicted"/>
<accession>A0A1J9QI10</accession>
<gene>
    <name evidence="1" type="ORF">AJ78_03971</name>
</gene>
<sequence length="98" mass="11047">MRSHLHQGASNDGLHGLELKDSDVASSCYQKSYPMGRPWTSSHGHDLIKEQATDACRALALGQHYDDYSDNQVEREESKEQKFLAAEKVISNQTIEKK</sequence>
<keyword evidence="2" id="KW-1185">Reference proteome</keyword>
<dbReference type="AlphaFoldDB" id="A0A1J9QI10"/>
<comment type="caution">
    <text evidence="1">The sequence shown here is derived from an EMBL/GenBank/DDBJ whole genome shotgun (WGS) entry which is preliminary data.</text>
</comment>